<dbReference type="Pfam" id="PF00112">
    <property type="entry name" value="Peptidase_C1"/>
    <property type="match status" value="1"/>
</dbReference>
<gene>
    <name evidence="9" type="ORF">MNEG_3208</name>
</gene>
<evidence type="ECO:0000259" key="8">
    <source>
        <dbReference type="Pfam" id="PF08263"/>
    </source>
</evidence>
<dbReference type="GO" id="GO:0008234">
    <property type="term" value="F:cysteine-type peptidase activity"/>
    <property type="evidence" value="ECO:0007669"/>
    <property type="project" value="InterPro"/>
</dbReference>
<keyword evidence="10" id="KW-1185">Reference proteome</keyword>
<dbReference type="InterPro" id="IPR001611">
    <property type="entry name" value="Leu-rich_rpt"/>
</dbReference>
<dbReference type="SUPFAM" id="SSF52058">
    <property type="entry name" value="L domain-like"/>
    <property type="match status" value="1"/>
</dbReference>
<dbReference type="OrthoDB" id="511504at2759"/>
<dbReference type="InterPro" id="IPR000668">
    <property type="entry name" value="Peptidase_C1A_C"/>
</dbReference>
<keyword evidence="5" id="KW-0677">Repeat</keyword>
<dbReference type="Proteomes" id="UP000054498">
    <property type="component" value="Unassembled WGS sequence"/>
</dbReference>
<keyword evidence="4" id="KW-0732">Signal</keyword>
<keyword evidence="6" id="KW-0472">Membrane</keyword>
<evidence type="ECO:0000256" key="6">
    <source>
        <dbReference type="ARBA" id="ARBA00023136"/>
    </source>
</evidence>
<dbReference type="KEGG" id="mng:MNEG_3208"/>
<dbReference type="PANTHER" id="PTHR48009">
    <property type="entry name" value="LEUCINE-RICH REPEAT (LRR) FAMILY PROTEIN"/>
    <property type="match status" value="1"/>
</dbReference>
<dbReference type="Gene3D" id="3.80.10.10">
    <property type="entry name" value="Ribonuclease Inhibitor"/>
    <property type="match status" value="2"/>
</dbReference>
<organism evidence="9 10">
    <name type="scientific">Monoraphidium neglectum</name>
    <dbReference type="NCBI Taxonomy" id="145388"/>
    <lineage>
        <taxon>Eukaryota</taxon>
        <taxon>Viridiplantae</taxon>
        <taxon>Chlorophyta</taxon>
        <taxon>core chlorophytes</taxon>
        <taxon>Chlorophyceae</taxon>
        <taxon>CS clade</taxon>
        <taxon>Sphaeropleales</taxon>
        <taxon>Selenastraceae</taxon>
        <taxon>Monoraphidium</taxon>
    </lineage>
</organism>
<dbReference type="RefSeq" id="XP_013903770.1">
    <property type="nucleotide sequence ID" value="XM_014048316.1"/>
</dbReference>
<evidence type="ECO:0008006" key="11">
    <source>
        <dbReference type="Google" id="ProtNLM"/>
    </source>
</evidence>
<accession>A0A0D2NIJ9</accession>
<dbReference type="PANTHER" id="PTHR48009:SF16">
    <property type="entry name" value="LEUCINE-RICH REPEAT-CONTAINING N-TERMINAL PLANT-TYPE DOMAIN-CONTAINING PROTEIN"/>
    <property type="match status" value="1"/>
</dbReference>
<dbReference type="FunFam" id="3.80.10.10:FF:000400">
    <property type="entry name" value="Nuclear pore complex protein NUP107"/>
    <property type="match status" value="1"/>
</dbReference>
<dbReference type="AlphaFoldDB" id="A0A0D2NIJ9"/>
<feature type="domain" description="Peptidase C1A papain C-terminal" evidence="7">
    <location>
        <begin position="17"/>
        <end position="66"/>
    </location>
</feature>
<proteinExistence type="predicted"/>
<dbReference type="GO" id="GO:0016020">
    <property type="term" value="C:membrane"/>
    <property type="evidence" value="ECO:0007669"/>
    <property type="project" value="UniProtKB-SubCell"/>
</dbReference>
<evidence type="ECO:0000256" key="2">
    <source>
        <dbReference type="ARBA" id="ARBA00004430"/>
    </source>
</evidence>
<dbReference type="InterPro" id="IPR038765">
    <property type="entry name" value="Papain-like_cys_pep_sf"/>
</dbReference>
<evidence type="ECO:0000259" key="7">
    <source>
        <dbReference type="Pfam" id="PF00112"/>
    </source>
</evidence>
<dbReference type="Gene3D" id="3.90.70.10">
    <property type="entry name" value="Cysteine proteinases"/>
    <property type="match status" value="1"/>
</dbReference>
<dbReference type="InterPro" id="IPR032675">
    <property type="entry name" value="LRR_dom_sf"/>
</dbReference>
<comment type="subcellular location">
    <subcellularLocation>
        <location evidence="2">Cytoplasm</location>
        <location evidence="2">Cytoskeleton</location>
        <location evidence="2">Cilium axoneme</location>
    </subcellularLocation>
    <subcellularLocation>
        <location evidence="1">Membrane</location>
    </subcellularLocation>
</comment>
<reference evidence="9 10" key="1">
    <citation type="journal article" date="2013" name="BMC Genomics">
        <title>Reconstruction of the lipid metabolism for the microalga Monoraphidium neglectum from its genome sequence reveals characteristics suitable for biofuel production.</title>
        <authorList>
            <person name="Bogen C."/>
            <person name="Al-Dilaimi A."/>
            <person name="Albersmeier A."/>
            <person name="Wichmann J."/>
            <person name="Grundmann M."/>
            <person name="Rupp O."/>
            <person name="Lauersen K.J."/>
            <person name="Blifernez-Klassen O."/>
            <person name="Kalinowski J."/>
            <person name="Goesmann A."/>
            <person name="Mussgnug J.H."/>
            <person name="Kruse O."/>
        </authorList>
    </citation>
    <scope>NUCLEOTIDE SEQUENCE [LARGE SCALE GENOMIC DNA]</scope>
    <source>
        <strain evidence="9 10">SAG 48.87</strain>
    </source>
</reference>
<evidence type="ECO:0000256" key="3">
    <source>
        <dbReference type="ARBA" id="ARBA00022614"/>
    </source>
</evidence>
<protein>
    <recommendedName>
        <fullName evidence="11">Peptidase C1A papain C-terminal domain-containing protein</fullName>
    </recommendedName>
</protein>
<name>A0A0D2NIJ9_9CHLO</name>
<dbReference type="Pfam" id="PF08263">
    <property type="entry name" value="LRRNT_2"/>
    <property type="match status" value="1"/>
</dbReference>
<evidence type="ECO:0000256" key="4">
    <source>
        <dbReference type="ARBA" id="ARBA00022729"/>
    </source>
</evidence>
<dbReference type="Pfam" id="PF13855">
    <property type="entry name" value="LRR_8"/>
    <property type="match status" value="2"/>
</dbReference>
<dbReference type="GO" id="GO:0005930">
    <property type="term" value="C:axoneme"/>
    <property type="evidence" value="ECO:0007669"/>
    <property type="project" value="UniProtKB-SubCell"/>
</dbReference>
<evidence type="ECO:0000313" key="9">
    <source>
        <dbReference type="EMBL" id="KIZ04751.1"/>
    </source>
</evidence>
<dbReference type="Pfam" id="PF00560">
    <property type="entry name" value="LRR_1"/>
    <property type="match status" value="1"/>
</dbReference>
<dbReference type="GO" id="GO:0006508">
    <property type="term" value="P:proteolysis"/>
    <property type="evidence" value="ECO:0007669"/>
    <property type="project" value="InterPro"/>
</dbReference>
<keyword evidence="3" id="KW-0433">Leucine-rich repeat</keyword>
<evidence type="ECO:0000256" key="1">
    <source>
        <dbReference type="ARBA" id="ARBA00004370"/>
    </source>
</evidence>
<dbReference type="InterPro" id="IPR013210">
    <property type="entry name" value="LRR_N_plant-typ"/>
</dbReference>
<evidence type="ECO:0000313" key="10">
    <source>
        <dbReference type="Proteomes" id="UP000054498"/>
    </source>
</evidence>
<sequence>MSDFRGFFSNRANRNAVYRPSPNATLVEPHAILLIGYDNEGQYWRARNSWGPSFADEGSFNVAYGVAGVLSPEDSYGLEWQPKPGVPVPQLPLTASLKFPACKVYKPASQEYMSRVAWRAGVPLERLLLDNLDKIKEPDENLQGKEILVCPDSAPPTSALASPSASAQLDALLAIKDAVDKKGAALRSWDPAKGAGGAFCRAFLGVKCDVAGDVVAIGLRGLALGGALPSGALLGELPKLITLDCTNAGLTGPVPIDYGSLAAIKELRLGGNSLSGTLPSELSGMASVEVLNLAGGNLAAALPDSWGALTKLKALNLSGNALTGTLPASFGGLGSLQSLDLHSNQVGGQLPAAWAGLAASLRALNLDSNTLDGSLPKEWGALASLATLNLAANQLQGPLPPEWSGLAKLTALNLGFNQLTGSVPDAWAKLSSLKDLNLAYNKLGGALGPALSAKLSALPNLILVGNAFKAPAPKDRSSRAPGGAAVAAAGPAYIPANIVKDWKACPVKSPKSWDPAVFVPNLDTMSVLAQFSNLQGSCSIVPSLNTCVLPDSPAADDFGPLPAAASSAGGGDADGMTTLGTVDGCCKKECTDVLLQAIKYRCFDRLWVAFCTASRASSFRAGL</sequence>
<dbReference type="SMART" id="SM00369">
    <property type="entry name" value="LRR_TYP"/>
    <property type="match status" value="6"/>
</dbReference>
<dbReference type="STRING" id="145388.A0A0D2NIJ9"/>
<feature type="domain" description="Leucine-rich repeat-containing N-terminal plant-type" evidence="8">
    <location>
        <begin position="166"/>
        <end position="209"/>
    </location>
</feature>
<dbReference type="EMBL" id="KK100612">
    <property type="protein sequence ID" value="KIZ04751.1"/>
    <property type="molecule type" value="Genomic_DNA"/>
</dbReference>
<dbReference type="SUPFAM" id="SSF54001">
    <property type="entry name" value="Cysteine proteinases"/>
    <property type="match status" value="1"/>
</dbReference>
<evidence type="ECO:0000256" key="5">
    <source>
        <dbReference type="ARBA" id="ARBA00022737"/>
    </source>
</evidence>
<dbReference type="FunFam" id="3.80.10.10:FF:000383">
    <property type="entry name" value="Leucine-rich repeat receptor protein kinase EMS1"/>
    <property type="match status" value="1"/>
</dbReference>
<dbReference type="InterPro" id="IPR003591">
    <property type="entry name" value="Leu-rich_rpt_typical-subtyp"/>
</dbReference>
<dbReference type="GeneID" id="25736086"/>
<dbReference type="InterPro" id="IPR053213">
    <property type="entry name" value="RLP29"/>
</dbReference>